<comment type="caution">
    <text evidence="7">The sequence shown here is derived from an EMBL/GenBank/DDBJ whole genome shotgun (WGS) entry which is preliminary data.</text>
</comment>
<keyword evidence="8" id="KW-1185">Reference proteome</keyword>
<dbReference type="PANTHER" id="PTHR43343:SF3">
    <property type="entry name" value="PROTEASE DO-LIKE 8, CHLOROPLASTIC"/>
    <property type="match status" value="1"/>
</dbReference>
<evidence type="ECO:0000256" key="5">
    <source>
        <dbReference type="SAM" id="Phobius"/>
    </source>
</evidence>
<dbReference type="Gene3D" id="2.40.10.10">
    <property type="entry name" value="Trypsin-like serine proteases"/>
    <property type="match status" value="2"/>
</dbReference>
<dbReference type="Pfam" id="PF13365">
    <property type="entry name" value="Trypsin_2"/>
    <property type="match status" value="1"/>
</dbReference>
<dbReference type="OrthoDB" id="9758917at2"/>
<evidence type="ECO:0000256" key="2">
    <source>
        <dbReference type="ARBA" id="ARBA00022670"/>
    </source>
</evidence>
<dbReference type="EMBL" id="QMFB01000012">
    <property type="protein sequence ID" value="RAV19549.1"/>
    <property type="molecule type" value="Genomic_DNA"/>
</dbReference>
<evidence type="ECO:0000313" key="7">
    <source>
        <dbReference type="EMBL" id="RAV19549.1"/>
    </source>
</evidence>
<evidence type="ECO:0000256" key="1">
    <source>
        <dbReference type="ARBA" id="ARBA00010541"/>
    </source>
</evidence>
<protein>
    <submittedName>
        <fullName evidence="7">Serine protease</fullName>
    </submittedName>
</protein>
<gene>
    <name evidence="7" type="ORF">DQG23_21035</name>
</gene>
<dbReference type="GO" id="GO:0004252">
    <property type="term" value="F:serine-type endopeptidase activity"/>
    <property type="evidence" value="ECO:0007669"/>
    <property type="project" value="InterPro"/>
</dbReference>
<evidence type="ECO:0000256" key="3">
    <source>
        <dbReference type="ARBA" id="ARBA00022801"/>
    </source>
</evidence>
<dbReference type="AlphaFoldDB" id="A0A329MI97"/>
<dbReference type="InterPro" id="IPR001940">
    <property type="entry name" value="Peptidase_S1C"/>
</dbReference>
<organism evidence="7 8">
    <name type="scientific">Paenibacillus contaminans</name>
    <dbReference type="NCBI Taxonomy" id="450362"/>
    <lineage>
        <taxon>Bacteria</taxon>
        <taxon>Bacillati</taxon>
        <taxon>Bacillota</taxon>
        <taxon>Bacilli</taxon>
        <taxon>Bacillales</taxon>
        <taxon>Paenibacillaceae</taxon>
        <taxon>Paenibacillus</taxon>
    </lineage>
</organism>
<dbReference type="Pfam" id="PF13180">
    <property type="entry name" value="PDZ_2"/>
    <property type="match status" value="1"/>
</dbReference>
<dbReference type="Gene3D" id="2.30.42.10">
    <property type="match status" value="1"/>
</dbReference>
<dbReference type="GO" id="GO:0006508">
    <property type="term" value="P:proteolysis"/>
    <property type="evidence" value="ECO:0007669"/>
    <property type="project" value="UniProtKB-KW"/>
</dbReference>
<dbReference type="InterPro" id="IPR043504">
    <property type="entry name" value="Peptidase_S1_PA_chymotrypsin"/>
</dbReference>
<dbReference type="PRINTS" id="PR00834">
    <property type="entry name" value="PROTEASES2C"/>
</dbReference>
<keyword evidence="3" id="KW-0378">Hydrolase</keyword>
<reference evidence="7 8" key="1">
    <citation type="journal article" date="2009" name="Int. J. Syst. Evol. Microbiol.">
        <title>Paenibacillus contaminans sp. nov., isolated from a contaminated laboratory plate.</title>
        <authorList>
            <person name="Chou J.H."/>
            <person name="Lee J.H."/>
            <person name="Lin M.C."/>
            <person name="Chang P.S."/>
            <person name="Arun A.B."/>
            <person name="Young C.C."/>
            <person name="Chen W.M."/>
        </authorList>
    </citation>
    <scope>NUCLEOTIDE SEQUENCE [LARGE SCALE GENOMIC DNA]</scope>
    <source>
        <strain evidence="7 8">CKOBP-6</strain>
    </source>
</reference>
<keyword evidence="5" id="KW-1133">Transmembrane helix</keyword>
<evidence type="ECO:0000313" key="8">
    <source>
        <dbReference type="Proteomes" id="UP000250369"/>
    </source>
</evidence>
<dbReference type="Proteomes" id="UP000250369">
    <property type="component" value="Unassembled WGS sequence"/>
</dbReference>
<evidence type="ECO:0000259" key="6">
    <source>
        <dbReference type="Pfam" id="PF13180"/>
    </source>
</evidence>
<evidence type="ECO:0000256" key="4">
    <source>
        <dbReference type="ARBA" id="ARBA00022825"/>
    </source>
</evidence>
<accession>A0A329MI97</accession>
<keyword evidence="5" id="KW-0472">Membrane</keyword>
<keyword evidence="4" id="KW-0720">Serine protease</keyword>
<dbReference type="SUPFAM" id="SSF50494">
    <property type="entry name" value="Trypsin-like serine proteases"/>
    <property type="match status" value="1"/>
</dbReference>
<dbReference type="PANTHER" id="PTHR43343">
    <property type="entry name" value="PEPTIDASE S12"/>
    <property type="match status" value="1"/>
</dbReference>
<dbReference type="SUPFAM" id="SSF50156">
    <property type="entry name" value="PDZ domain-like"/>
    <property type="match status" value="1"/>
</dbReference>
<sequence>MSRWGQRGWNRQPQNGGGIVWVAIIAAVLGALLCLGLVAILRPAATGGHDQVVAAADKVKPAVVSVLSTVKDAKQDKMMGLGLGSGIIFQKTGGKARIATNYHVIDGGTDFEIVLPDGKRKKATVLGKDLYTDLAVLEIDAGDVTSVAEFGNSDLLKAGQTAIAIGNPLGLDFSQTVTTGVISRPKSNIPVSLGQNGELDWEIDVIQTDAAINQGNSGGPLVGLDGKVIGINSLKIATTGVEGLGFAIPINEAKPILEALIQDHKVKRPAMGITLEDLQSYQTGLDVLKLPDDVKTGVIVLDASGPAKEAGLKTSDVIVELDGKPINSALALRKYLYNEKKIGDKLSITYYRAGKKATASLTLGEL</sequence>
<comment type="similarity">
    <text evidence="1">Belongs to the peptidase S1C family.</text>
</comment>
<proteinExistence type="inferred from homology"/>
<dbReference type="InterPro" id="IPR001478">
    <property type="entry name" value="PDZ"/>
</dbReference>
<feature type="transmembrane region" description="Helical" evidence="5">
    <location>
        <begin position="20"/>
        <end position="41"/>
    </location>
</feature>
<keyword evidence="2 7" id="KW-0645">Protease</keyword>
<dbReference type="InterPro" id="IPR009003">
    <property type="entry name" value="Peptidase_S1_PA"/>
</dbReference>
<dbReference type="InterPro" id="IPR051201">
    <property type="entry name" value="Chloro_Bact_Ser_Proteases"/>
</dbReference>
<keyword evidence="5" id="KW-0812">Transmembrane</keyword>
<feature type="domain" description="PDZ" evidence="6">
    <location>
        <begin position="269"/>
        <end position="363"/>
    </location>
</feature>
<dbReference type="InterPro" id="IPR036034">
    <property type="entry name" value="PDZ_sf"/>
</dbReference>
<name>A0A329MI97_9BACL</name>